<dbReference type="KEGG" id="tsv:DSM104635_02103"/>
<dbReference type="Proteomes" id="UP000431269">
    <property type="component" value="Chromosome"/>
</dbReference>
<sequence length="152" mass="16457">MTETRTPVVTGGCQCGAVRYAFYVPLENSHVCHCRMCQRATGGVFAALVGSKKADFAWTKGEPAVFASSNLASRAFCRDCGTPLSFAYNTPDARFYVTTGTLDEPEAAPIIIQYGIESRVPWVKFCEDVPAEKTGEDAASAEFFKTMTSNQG</sequence>
<dbReference type="PROSITE" id="PS51891">
    <property type="entry name" value="CENP_V_GFA"/>
    <property type="match status" value="1"/>
</dbReference>
<dbReference type="SUPFAM" id="SSF51316">
    <property type="entry name" value="Mss4-like"/>
    <property type="match status" value="1"/>
</dbReference>
<dbReference type="GO" id="GO:0046872">
    <property type="term" value="F:metal ion binding"/>
    <property type="evidence" value="ECO:0007669"/>
    <property type="project" value="UniProtKB-KW"/>
</dbReference>
<evidence type="ECO:0000256" key="4">
    <source>
        <dbReference type="ARBA" id="ARBA00023239"/>
    </source>
</evidence>
<evidence type="ECO:0000256" key="3">
    <source>
        <dbReference type="ARBA" id="ARBA00022833"/>
    </source>
</evidence>
<dbReference type="PANTHER" id="PTHR33337:SF40">
    <property type="entry name" value="CENP-V_GFA DOMAIN-CONTAINING PROTEIN-RELATED"/>
    <property type="match status" value="1"/>
</dbReference>
<accession>A0A6I6MR48</accession>
<feature type="domain" description="CENP-V/GFA" evidence="5">
    <location>
        <begin position="9"/>
        <end position="120"/>
    </location>
</feature>
<dbReference type="Gene3D" id="3.90.1590.10">
    <property type="entry name" value="glutathione-dependent formaldehyde- activating enzyme (gfa)"/>
    <property type="match status" value="1"/>
</dbReference>
<dbReference type="EMBL" id="CP047045">
    <property type="protein sequence ID" value="QGZ95257.1"/>
    <property type="molecule type" value="Genomic_DNA"/>
</dbReference>
<keyword evidence="4" id="KW-0456">Lyase</keyword>
<proteinExistence type="inferred from homology"/>
<reference evidence="7" key="1">
    <citation type="submission" date="2019-12" db="EMBL/GenBank/DDBJ databases">
        <title>Complete genome of Terracaulis silvestris 0127_4.</title>
        <authorList>
            <person name="Vieira S."/>
            <person name="Riedel T."/>
            <person name="Sproer C."/>
            <person name="Pascual J."/>
            <person name="Boedeker C."/>
            <person name="Overmann J."/>
        </authorList>
    </citation>
    <scope>NUCLEOTIDE SEQUENCE [LARGE SCALE GENOMIC DNA]</scope>
    <source>
        <strain evidence="7">0127_4</strain>
    </source>
</reference>
<dbReference type="RefSeq" id="WP_158766135.1">
    <property type="nucleotide sequence ID" value="NZ_CP047045.1"/>
</dbReference>
<dbReference type="AlphaFoldDB" id="A0A6I6MR48"/>
<organism evidence="6 7">
    <name type="scientific">Terricaulis silvestris</name>
    <dbReference type="NCBI Taxonomy" id="2686094"/>
    <lineage>
        <taxon>Bacteria</taxon>
        <taxon>Pseudomonadati</taxon>
        <taxon>Pseudomonadota</taxon>
        <taxon>Alphaproteobacteria</taxon>
        <taxon>Caulobacterales</taxon>
        <taxon>Caulobacteraceae</taxon>
        <taxon>Terricaulis</taxon>
    </lineage>
</organism>
<keyword evidence="3" id="KW-0862">Zinc</keyword>
<dbReference type="GO" id="GO:0016846">
    <property type="term" value="F:carbon-sulfur lyase activity"/>
    <property type="evidence" value="ECO:0007669"/>
    <property type="project" value="InterPro"/>
</dbReference>
<keyword evidence="2" id="KW-0479">Metal-binding</keyword>
<dbReference type="Pfam" id="PF04828">
    <property type="entry name" value="GFA"/>
    <property type="match status" value="1"/>
</dbReference>
<evidence type="ECO:0000259" key="5">
    <source>
        <dbReference type="PROSITE" id="PS51891"/>
    </source>
</evidence>
<comment type="similarity">
    <text evidence="1">Belongs to the Gfa family.</text>
</comment>
<protein>
    <recommendedName>
        <fullName evidence="5">CENP-V/GFA domain-containing protein</fullName>
    </recommendedName>
</protein>
<dbReference type="InterPro" id="IPR006913">
    <property type="entry name" value="CENP-V/GFA"/>
</dbReference>
<gene>
    <name evidence="6" type="ORF">DSM104635_02103</name>
</gene>
<evidence type="ECO:0000256" key="2">
    <source>
        <dbReference type="ARBA" id="ARBA00022723"/>
    </source>
</evidence>
<keyword evidence="7" id="KW-1185">Reference proteome</keyword>
<dbReference type="InterPro" id="IPR011057">
    <property type="entry name" value="Mss4-like_sf"/>
</dbReference>
<evidence type="ECO:0000313" key="6">
    <source>
        <dbReference type="EMBL" id="QGZ95257.1"/>
    </source>
</evidence>
<name>A0A6I6MR48_9CAUL</name>
<dbReference type="PANTHER" id="PTHR33337">
    <property type="entry name" value="GFA DOMAIN-CONTAINING PROTEIN"/>
    <property type="match status" value="1"/>
</dbReference>
<evidence type="ECO:0000256" key="1">
    <source>
        <dbReference type="ARBA" id="ARBA00005495"/>
    </source>
</evidence>
<evidence type="ECO:0000313" key="7">
    <source>
        <dbReference type="Proteomes" id="UP000431269"/>
    </source>
</evidence>